<comment type="caution">
    <text evidence="1">The sequence shown here is derived from an EMBL/GenBank/DDBJ whole genome shotgun (WGS) entry which is preliminary data.</text>
</comment>
<accession>A0A8S1HZ39</accession>
<dbReference type="AlphaFoldDB" id="A0A8S1HZ39"/>
<evidence type="ECO:0000313" key="1">
    <source>
        <dbReference type="EMBL" id="CAD6200213.1"/>
    </source>
</evidence>
<keyword evidence="2" id="KW-1185">Reference proteome</keyword>
<proteinExistence type="predicted"/>
<evidence type="ECO:0000313" key="2">
    <source>
        <dbReference type="Proteomes" id="UP000835052"/>
    </source>
</evidence>
<dbReference type="EMBL" id="CAJGYM010000255">
    <property type="protein sequence ID" value="CAD6200213.1"/>
    <property type="molecule type" value="Genomic_DNA"/>
</dbReference>
<name>A0A8S1HZ39_9PELO</name>
<protein>
    <submittedName>
        <fullName evidence="1">Uncharacterized protein</fullName>
    </submittedName>
</protein>
<gene>
    <name evidence="1" type="ORF">CAUJ_LOCUS16110</name>
</gene>
<reference evidence="1" key="1">
    <citation type="submission" date="2020-10" db="EMBL/GenBank/DDBJ databases">
        <authorList>
            <person name="Kikuchi T."/>
        </authorList>
    </citation>
    <scope>NUCLEOTIDE SEQUENCE</scope>
    <source>
        <strain evidence="1">NKZ352</strain>
    </source>
</reference>
<sequence length="172" mass="18689">MSGSELTMTSNHAKGLPKSHYALTVRLAGELIRQQLSKLLVAILGSFVGTTSLNSSQRCFDRVQTMLVHDAVHAMKSGPTRFQRGAHTPCKNLHHAFTVEEELAFAPDTESCSSLDGSSRDAPSPAIWQLGFFSRNVGGFFTGRLPMIPQQSDVVSRLETDGGDGEFKKLPV</sequence>
<organism evidence="1 2">
    <name type="scientific">Caenorhabditis auriculariae</name>
    <dbReference type="NCBI Taxonomy" id="2777116"/>
    <lineage>
        <taxon>Eukaryota</taxon>
        <taxon>Metazoa</taxon>
        <taxon>Ecdysozoa</taxon>
        <taxon>Nematoda</taxon>
        <taxon>Chromadorea</taxon>
        <taxon>Rhabditida</taxon>
        <taxon>Rhabditina</taxon>
        <taxon>Rhabditomorpha</taxon>
        <taxon>Rhabditoidea</taxon>
        <taxon>Rhabditidae</taxon>
        <taxon>Peloderinae</taxon>
        <taxon>Caenorhabditis</taxon>
    </lineage>
</organism>
<dbReference type="Proteomes" id="UP000835052">
    <property type="component" value="Unassembled WGS sequence"/>
</dbReference>